<dbReference type="Gene3D" id="3.30.1240.10">
    <property type="match status" value="1"/>
</dbReference>
<dbReference type="EMBL" id="DSMG01000017">
    <property type="protein sequence ID" value="HDX30144.1"/>
    <property type="molecule type" value="Genomic_DNA"/>
</dbReference>
<proteinExistence type="predicted"/>
<dbReference type="CDD" id="cd07516">
    <property type="entry name" value="HAD_Pase"/>
    <property type="match status" value="1"/>
</dbReference>
<dbReference type="InterPro" id="IPR000150">
    <property type="entry name" value="Cof"/>
</dbReference>
<dbReference type="GO" id="GO:0000287">
    <property type="term" value="F:magnesium ion binding"/>
    <property type="evidence" value="ECO:0007669"/>
    <property type="project" value="TreeGrafter"/>
</dbReference>
<accession>A0A7C1JAQ0</accession>
<gene>
    <name evidence="1" type="ORF">ENQ20_01470</name>
</gene>
<comment type="caution">
    <text evidence="1">The sequence shown here is derived from an EMBL/GenBank/DDBJ whole genome shotgun (WGS) entry which is preliminary data.</text>
</comment>
<dbReference type="Pfam" id="PF08282">
    <property type="entry name" value="Hydrolase_3"/>
    <property type="match status" value="1"/>
</dbReference>
<dbReference type="PANTHER" id="PTHR10000">
    <property type="entry name" value="PHOSPHOSERINE PHOSPHATASE"/>
    <property type="match status" value="1"/>
</dbReference>
<dbReference type="Gene3D" id="3.40.50.1000">
    <property type="entry name" value="HAD superfamily/HAD-like"/>
    <property type="match status" value="1"/>
</dbReference>
<organism evidence="1">
    <name type="scientific">Caldilinea aerophila</name>
    <dbReference type="NCBI Taxonomy" id="133453"/>
    <lineage>
        <taxon>Bacteria</taxon>
        <taxon>Bacillati</taxon>
        <taxon>Chloroflexota</taxon>
        <taxon>Caldilineae</taxon>
        <taxon>Caldilineales</taxon>
        <taxon>Caldilineaceae</taxon>
        <taxon>Caldilinea</taxon>
    </lineage>
</organism>
<dbReference type="GO" id="GO:0016791">
    <property type="term" value="F:phosphatase activity"/>
    <property type="evidence" value="ECO:0007669"/>
    <property type="project" value="UniProtKB-ARBA"/>
</dbReference>
<dbReference type="PROSITE" id="PS01228">
    <property type="entry name" value="COF_1"/>
    <property type="match status" value="1"/>
</dbReference>
<name>A0A7C1JAQ0_9CHLR</name>
<dbReference type="AlphaFoldDB" id="A0A7C1JAQ0"/>
<reference evidence="1" key="1">
    <citation type="journal article" date="2020" name="mSystems">
        <title>Genome- and Community-Level Interaction Insights into Carbon Utilization and Element Cycling Functions of Hydrothermarchaeota in Hydrothermal Sediment.</title>
        <authorList>
            <person name="Zhou Z."/>
            <person name="Liu Y."/>
            <person name="Xu W."/>
            <person name="Pan J."/>
            <person name="Luo Z.H."/>
            <person name="Li M."/>
        </authorList>
    </citation>
    <scope>NUCLEOTIDE SEQUENCE [LARGE SCALE GENOMIC DNA]</scope>
    <source>
        <strain evidence="1">SpSt-289</strain>
    </source>
</reference>
<dbReference type="PANTHER" id="PTHR10000:SF8">
    <property type="entry name" value="HAD SUPERFAMILY HYDROLASE-LIKE, TYPE 3"/>
    <property type="match status" value="1"/>
</dbReference>
<evidence type="ECO:0000313" key="1">
    <source>
        <dbReference type="EMBL" id="HDX30144.1"/>
    </source>
</evidence>
<dbReference type="NCBIfam" id="TIGR00099">
    <property type="entry name" value="Cof-subfamily"/>
    <property type="match status" value="1"/>
</dbReference>
<keyword evidence="1" id="KW-0378">Hydrolase</keyword>
<dbReference type="InterPro" id="IPR023214">
    <property type="entry name" value="HAD_sf"/>
</dbReference>
<dbReference type="SFLD" id="SFLDS00003">
    <property type="entry name" value="Haloacid_Dehalogenase"/>
    <property type="match status" value="1"/>
</dbReference>
<dbReference type="InterPro" id="IPR036412">
    <property type="entry name" value="HAD-like_sf"/>
</dbReference>
<dbReference type="SFLD" id="SFLDG01140">
    <property type="entry name" value="C2.B:_Phosphomannomutase_and_P"/>
    <property type="match status" value="1"/>
</dbReference>
<dbReference type="SUPFAM" id="SSF56784">
    <property type="entry name" value="HAD-like"/>
    <property type="match status" value="1"/>
</dbReference>
<sequence>MRPFDLVVLDLDGTILNAYQRTRISKAVHDAIEAVQAAGVPVTIGTGRTLDYIRYHLPGDLHLTYPVIATQGAVIGDPVSGRVLVEIPLPLKEARAIAAFVDDHRYTTAFYFNNADGHTVIYQNAAGATAEEEALLHHLLGVPDALVEQFSPLLANEDAHPPIKVISFNHGLPDTVDLLHEYQRRFSPPLTITRTHEWLVEATAPGVDKGSGLLRLCKLLGVDPQRVLAIGDSDNDIPMLEVAGFAIAMGNANERVKAVADWVAPSIDEEGAAVALRRWVLEPMGA</sequence>
<protein>
    <submittedName>
        <fullName evidence="1">HAD family hydrolase</fullName>
    </submittedName>
</protein>
<dbReference type="GO" id="GO:0005829">
    <property type="term" value="C:cytosol"/>
    <property type="evidence" value="ECO:0007669"/>
    <property type="project" value="TreeGrafter"/>
</dbReference>